<organism evidence="1">
    <name type="scientific">Lepeophtheirus salmonis</name>
    <name type="common">Salmon louse</name>
    <name type="synonym">Caligus salmonis</name>
    <dbReference type="NCBI Taxonomy" id="72036"/>
    <lineage>
        <taxon>Eukaryota</taxon>
        <taxon>Metazoa</taxon>
        <taxon>Ecdysozoa</taxon>
        <taxon>Arthropoda</taxon>
        <taxon>Crustacea</taxon>
        <taxon>Multicrustacea</taxon>
        <taxon>Hexanauplia</taxon>
        <taxon>Copepoda</taxon>
        <taxon>Siphonostomatoida</taxon>
        <taxon>Caligidae</taxon>
        <taxon>Lepeophtheirus</taxon>
    </lineage>
</organism>
<protein>
    <submittedName>
        <fullName evidence="1">Uncharacterized protein</fullName>
    </submittedName>
</protein>
<feature type="non-terminal residue" evidence="1">
    <location>
        <position position="1"/>
    </location>
</feature>
<evidence type="ECO:0000313" key="1">
    <source>
        <dbReference type="EMBL" id="CDW34256.1"/>
    </source>
</evidence>
<name>A0A0K2U976_LEPSM</name>
<reference evidence="1" key="1">
    <citation type="submission" date="2014-05" db="EMBL/GenBank/DDBJ databases">
        <authorList>
            <person name="Chronopoulou M."/>
        </authorList>
    </citation>
    <scope>NUCLEOTIDE SEQUENCE</scope>
    <source>
        <tissue evidence="1">Whole organism</tissue>
    </source>
</reference>
<sequence>LRSCGRLRSPFGYHAVSGGVAAVQNFGNFSGSFSPRGKLKFPNCDSTSLHILGCCFTVAT</sequence>
<accession>A0A0K2U976</accession>
<dbReference type="AlphaFoldDB" id="A0A0K2U976"/>
<proteinExistence type="predicted"/>
<dbReference type="EMBL" id="HACA01016895">
    <property type="protein sequence ID" value="CDW34256.1"/>
    <property type="molecule type" value="Transcribed_RNA"/>
</dbReference>